<dbReference type="AlphaFoldDB" id="A0A4U5PAM7"/>
<proteinExistence type="predicted"/>
<evidence type="ECO:0000313" key="2">
    <source>
        <dbReference type="Proteomes" id="UP000298663"/>
    </source>
</evidence>
<dbReference type="GO" id="GO:0003676">
    <property type="term" value="F:nucleic acid binding"/>
    <property type="evidence" value="ECO:0007669"/>
    <property type="project" value="InterPro"/>
</dbReference>
<name>A0A4U5PAM7_STECR</name>
<comment type="caution">
    <text evidence="1">The sequence shown here is derived from an EMBL/GenBank/DDBJ whole genome shotgun (WGS) entry which is preliminary data.</text>
</comment>
<keyword evidence="2" id="KW-1185">Reference proteome</keyword>
<accession>A0A4U5PAM7</accession>
<organism evidence="1 2">
    <name type="scientific">Steinernema carpocapsae</name>
    <name type="common">Entomopathogenic nematode</name>
    <dbReference type="NCBI Taxonomy" id="34508"/>
    <lineage>
        <taxon>Eukaryota</taxon>
        <taxon>Metazoa</taxon>
        <taxon>Ecdysozoa</taxon>
        <taxon>Nematoda</taxon>
        <taxon>Chromadorea</taxon>
        <taxon>Rhabditida</taxon>
        <taxon>Tylenchina</taxon>
        <taxon>Panagrolaimomorpha</taxon>
        <taxon>Strongyloidoidea</taxon>
        <taxon>Steinernematidae</taxon>
        <taxon>Steinernema</taxon>
    </lineage>
</organism>
<reference evidence="1 2" key="2">
    <citation type="journal article" date="2019" name="G3 (Bethesda)">
        <title>Hybrid Assembly of the Genome of the Entomopathogenic Nematode Steinernema carpocapsae Identifies the X-Chromosome.</title>
        <authorList>
            <person name="Serra L."/>
            <person name="Macchietto M."/>
            <person name="Macias-Munoz A."/>
            <person name="McGill C.J."/>
            <person name="Rodriguez I.M."/>
            <person name="Rodriguez B."/>
            <person name="Murad R."/>
            <person name="Mortazavi A."/>
        </authorList>
    </citation>
    <scope>NUCLEOTIDE SEQUENCE [LARGE SCALE GENOMIC DNA]</scope>
    <source>
        <strain evidence="1 2">ALL</strain>
    </source>
</reference>
<dbReference type="OrthoDB" id="5800150at2759"/>
<dbReference type="EMBL" id="AZBU02000002">
    <property type="protein sequence ID" value="TKR93362.1"/>
    <property type="molecule type" value="Genomic_DNA"/>
</dbReference>
<dbReference type="Proteomes" id="UP000298663">
    <property type="component" value="Unassembled WGS sequence"/>
</dbReference>
<protein>
    <submittedName>
        <fullName evidence="1">Uncharacterized protein</fullName>
    </submittedName>
</protein>
<reference evidence="1 2" key="1">
    <citation type="journal article" date="2015" name="Genome Biol.">
        <title>Comparative genomics of Steinernema reveals deeply conserved gene regulatory networks.</title>
        <authorList>
            <person name="Dillman A.R."/>
            <person name="Macchietto M."/>
            <person name="Porter C.F."/>
            <person name="Rogers A."/>
            <person name="Williams B."/>
            <person name="Antoshechkin I."/>
            <person name="Lee M.M."/>
            <person name="Goodwin Z."/>
            <person name="Lu X."/>
            <person name="Lewis E.E."/>
            <person name="Goodrich-Blair H."/>
            <person name="Stock S.P."/>
            <person name="Adams B.J."/>
            <person name="Sternberg P.W."/>
            <person name="Mortazavi A."/>
        </authorList>
    </citation>
    <scope>NUCLEOTIDE SEQUENCE [LARGE SCALE GENOMIC DNA]</scope>
    <source>
        <strain evidence="1 2">ALL</strain>
    </source>
</reference>
<sequence length="294" mass="33496">MAIGNLELRWALICSIEEDEPTDKFEEFAEWLTGKMTEHSLRMGLFHKFAAKSDCILRSRINNQNDNAMNYREIHDLYPGVLFVVHILPGDNSNEYVWMREFTQRYGLIRQGIQRDNIEKRFEGANLDLILGNINQWIARRLYQLVTPDKNVPNDHRIHVGLSGNSNSFGGNGNSSSRGYRANPAHEHTSAVNSVFYYDPEGAHNNIFAHADAVCEVTGLPSEFNDLQLAAVFHRYKLKSVIMGNNGTAVVEFFNKFHACQASLEHHATWVSTTHRLSCVPIHHLTRFHAGITF</sequence>
<dbReference type="InterPro" id="IPR035979">
    <property type="entry name" value="RBD_domain_sf"/>
</dbReference>
<gene>
    <name evidence="1" type="ORF">L596_007834</name>
</gene>
<dbReference type="SUPFAM" id="SSF54928">
    <property type="entry name" value="RNA-binding domain, RBD"/>
    <property type="match status" value="1"/>
</dbReference>
<evidence type="ECO:0000313" key="1">
    <source>
        <dbReference type="EMBL" id="TKR93362.1"/>
    </source>
</evidence>